<reference evidence="9 10" key="1">
    <citation type="journal article" date="2020" name="bioRxiv">
        <title>Metabolic contributions of an alphaproteobacterial endosymbiont in the apicomplexan Cardiosporidium cionae.</title>
        <authorList>
            <person name="Hunter E.S."/>
            <person name="Paight C.J."/>
            <person name="Lane C.E."/>
        </authorList>
    </citation>
    <scope>NUCLEOTIDE SEQUENCE [LARGE SCALE GENOMIC DNA]</scope>
    <source>
        <strain evidence="9">ESH_2018</strain>
    </source>
</reference>
<comment type="catalytic activity">
    <reaction evidence="6">
        <text>1D-myo-inositol 1,4,5-trisphosphate + 2 ATP = 1D-myo-inositol 1,3,4,5,6-pentakisphosphate + 2 ADP + 2 H(+)</text>
        <dbReference type="Rhea" id="RHEA:32359"/>
        <dbReference type="ChEBI" id="CHEBI:15378"/>
        <dbReference type="ChEBI" id="CHEBI:30616"/>
        <dbReference type="ChEBI" id="CHEBI:57733"/>
        <dbReference type="ChEBI" id="CHEBI:203600"/>
        <dbReference type="ChEBI" id="CHEBI:456216"/>
        <dbReference type="EC" id="2.7.1.151"/>
    </reaction>
</comment>
<sequence length="631" mass="72550">MFRVAVDPPVFPFYCRFMLRPRVAMETERCSLVSNRNFAEMHEKNDYNPNIFSKSCQEKPILTQNAHDILDWLCRLYSNLVQCPLEEAKTITGTSLMLRDANGYLYKHIPESNTREFKFYFGVFLSFISTEAFSVIKRIHLRTEHQCTAGTDYSEGSSQISDANPYLIPQNTPDNKFTDLLEEPAGKVGSFWDIGNYYEKLRKNATLNREHAGKCLSKTNGGYNAILSENSNLQEGKASSSLHYRKGITAHLTEQFSSLPQLENFFLKCIQCLKELHPEHKCENLDCYVAALSYLRQFDFIPDFYGRCSASQEKQISGHKSDWNLIHNDHDSNGVKLLQMANLFHTYDRPAILDVKLGSGYLGQHPCEPGFVERQQYSGVSLEDRYEITKQWRICKKNMRKKLNFMDSCAAVEKIGPADLGSSKEFASMQPPEFQRLLKSWRQEEVSGKTTQKILGFRICGFNFTDEFGQKQRLATHQGMEISAEDAEMWIRRFFRGSRLVAQGIFSKVLLLRQWLANQRYFHFYATSIAIGYDEVFPPKFDARWLDFAHSIPRSSQRAFPPMSDLSNQAADVNKSILLGLDNLITIFKKIMWDAPLRCLDSSCSYGSHSLLTNKPAYKKEDDMQAQKTNI</sequence>
<evidence type="ECO:0000256" key="8">
    <source>
        <dbReference type="RuleBase" id="RU363090"/>
    </source>
</evidence>
<evidence type="ECO:0000256" key="7">
    <source>
        <dbReference type="ARBA" id="ARBA00036525"/>
    </source>
</evidence>
<evidence type="ECO:0000313" key="9">
    <source>
        <dbReference type="EMBL" id="KAF8821498.1"/>
    </source>
</evidence>
<keyword evidence="5" id="KW-0067">ATP-binding</keyword>
<dbReference type="EC" id="2.7.-.-" evidence="8"/>
<dbReference type="PANTHER" id="PTHR12400:SF51">
    <property type="entry name" value="INOSITOL POLYPHOSPHATE MULTIKINASE"/>
    <property type="match status" value="1"/>
</dbReference>
<dbReference type="EMBL" id="JADAQX010000173">
    <property type="protein sequence ID" value="KAF8821498.1"/>
    <property type="molecule type" value="Genomic_DNA"/>
</dbReference>
<keyword evidence="10" id="KW-1185">Reference proteome</keyword>
<comment type="similarity">
    <text evidence="1 8">Belongs to the inositol phosphokinase (IPK) family.</text>
</comment>
<dbReference type="PANTHER" id="PTHR12400">
    <property type="entry name" value="INOSITOL POLYPHOSPHATE KINASE"/>
    <property type="match status" value="1"/>
</dbReference>
<organism evidence="9 10">
    <name type="scientific">Cardiosporidium cionae</name>
    <dbReference type="NCBI Taxonomy" id="476202"/>
    <lineage>
        <taxon>Eukaryota</taxon>
        <taxon>Sar</taxon>
        <taxon>Alveolata</taxon>
        <taxon>Apicomplexa</taxon>
        <taxon>Aconoidasida</taxon>
        <taxon>Nephromycida</taxon>
        <taxon>Cardiosporidium</taxon>
    </lineage>
</organism>
<comment type="caution">
    <text evidence="9">The sequence shown here is derived from an EMBL/GenBank/DDBJ whole genome shotgun (WGS) entry which is preliminary data.</text>
</comment>
<dbReference type="Gene3D" id="3.30.470.160">
    <property type="entry name" value="Inositol polyphosphate kinase"/>
    <property type="match status" value="1"/>
</dbReference>
<dbReference type="Pfam" id="PF03770">
    <property type="entry name" value="IPK"/>
    <property type="match status" value="1"/>
</dbReference>
<keyword evidence="3" id="KW-0547">Nucleotide-binding</keyword>
<evidence type="ECO:0000256" key="4">
    <source>
        <dbReference type="ARBA" id="ARBA00022777"/>
    </source>
</evidence>
<keyword evidence="2 8" id="KW-0808">Transferase</keyword>
<dbReference type="Proteomes" id="UP000823046">
    <property type="component" value="Unassembled WGS sequence"/>
</dbReference>
<proteinExistence type="inferred from homology"/>
<evidence type="ECO:0000256" key="3">
    <source>
        <dbReference type="ARBA" id="ARBA00022741"/>
    </source>
</evidence>
<evidence type="ECO:0000256" key="5">
    <source>
        <dbReference type="ARBA" id="ARBA00022840"/>
    </source>
</evidence>
<evidence type="ECO:0000313" key="10">
    <source>
        <dbReference type="Proteomes" id="UP000823046"/>
    </source>
</evidence>
<comment type="catalytic activity">
    <reaction evidence="7">
        <text>1D-myo-inositol 1,3,4,6-tetrakisphosphate + ATP = 1D-myo-inositol 1,3,4,5,6-pentakisphosphate + ADP + H(+)</text>
        <dbReference type="Rhea" id="RHEA:12717"/>
        <dbReference type="ChEBI" id="CHEBI:15378"/>
        <dbReference type="ChEBI" id="CHEBI:30616"/>
        <dbReference type="ChEBI" id="CHEBI:57660"/>
        <dbReference type="ChEBI" id="CHEBI:57733"/>
        <dbReference type="ChEBI" id="CHEBI:456216"/>
        <dbReference type="EC" id="2.7.1.140"/>
    </reaction>
</comment>
<evidence type="ECO:0000256" key="1">
    <source>
        <dbReference type="ARBA" id="ARBA00007374"/>
    </source>
</evidence>
<dbReference type="InterPro" id="IPR038286">
    <property type="entry name" value="IPK_sf"/>
</dbReference>
<gene>
    <name evidence="9" type="ORF">IE077_001960</name>
</gene>
<dbReference type="InterPro" id="IPR005522">
    <property type="entry name" value="IPK"/>
</dbReference>
<accession>A0ABQ7JBV8</accession>
<evidence type="ECO:0000256" key="6">
    <source>
        <dbReference type="ARBA" id="ARBA00036164"/>
    </source>
</evidence>
<protein>
    <recommendedName>
        <fullName evidence="8">Kinase</fullName>
        <ecNumber evidence="8">2.7.-.-</ecNumber>
    </recommendedName>
</protein>
<keyword evidence="4 8" id="KW-0418">Kinase</keyword>
<name>A0ABQ7JBV8_9APIC</name>
<dbReference type="SUPFAM" id="SSF56104">
    <property type="entry name" value="SAICAR synthase-like"/>
    <property type="match status" value="1"/>
</dbReference>
<evidence type="ECO:0000256" key="2">
    <source>
        <dbReference type="ARBA" id="ARBA00022679"/>
    </source>
</evidence>